<reference evidence="2" key="1">
    <citation type="submission" date="2015-02" db="EMBL/GenBank/DDBJ databases">
        <title>Genome sequencing for Strongylocentrotus purpuratus.</title>
        <authorList>
            <person name="Murali S."/>
            <person name="Liu Y."/>
            <person name="Vee V."/>
            <person name="English A."/>
            <person name="Wang M."/>
            <person name="Skinner E."/>
            <person name="Han Y."/>
            <person name="Muzny D.M."/>
            <person name="Worley K.C."/>
            <person name="Gibbs R.A."/>
        </authorList>
    </citation>
    <scope>NUCLEOTIDE SEQUENCE</scope>
</reference>
<dbReference type="InterPro" id="IPR032675">
    <property type="entry name" value="LRR_dom_sf"/>
</dbReference>
<dbReference type="GeneID" id="115924827"/>
<dbReference type="PANTHER" id="PTHR24407:SF14">
    <property type="entry name" value="SIR2-LIKE DOMAIN-CONTAINING PROTEIN"/>
    <property type="match status" value="1"/>
</dbReference>
<dbReference type="InParanoid" id="A0A7M7NYG6"/>
<dbReference type="SUPFAM" id="SSF52047">
    <property type="entry name" value="RNI-like"/>
    <property type="match status" value="1"/>
</dbReference>
<dbReference type="EnsemblMetazoa" id="XM_030987693">
    <property type="protein sequence ID" value="XP_030843553"/>
    <property type="gene ID" value="LOC115924827"/>
</dbReference>
<organism evidence="1 2">
    <name type="scientific">Strongylocentrotus purpuratus</name>
    <name type="common">Purple sea urchin</name>
    <dbReference type="NCBI Taxonomy" id="7668"/>
    <lineage>
        <taxon>Eukaryota</taxon>
        <taxon>Metazoa</taxon>
        <taxon>Echinodermata</taxon>
        <taxon>Eleutherozoa</taxon>
        <taxon>Echinozoa</taxon>
        <taxon>Echinoidea</taxon>
        <taxon>Euechinoidea</taxon>
        <taxon>Echinacea</taxon>
        <taxon>Camarodonta</taxon>
        <taxon>Echinidea</taxon>
        <taxon>Strongylocentrotidae</taxon>
        <taxon>Strongylocentrotus</taxon>
    </lineage>
</organism>
<keyword evidence="2" id="KW-1185">Reference proteome</keyword>
<dbReference type="Proteomes" id="UP000007110">
    <property type="component" value="Unassembled WGS sequence"/>
</dbReference>
<protein>
    <submittedName>
        <fullName evidence="1">Uncharacterized protein</fullName>
    </submittedName>
</protein>
<evidence type="ECO:0000313" key="1">
    <source>
        <dbReference type="EnsemblMetazoa" id="XP_030843553"/>
    </source>
</evidence>
<accession>A0A7M7NYG6</accession>
<dbReference type="PANTHER" id="PTHR24407">
    <property type="entry name" value="PROTEIN KINASE DOMAIN-CONTAINING PROTEIN"/>
    <property type="match status" value="1"/>
</dbReference>
<dbReference type="KEGG" id="spu:115924827"/>
<evidence type="ECO:0000313" key="2">
    <source>
        <dbReference type="Proteomes" id="UP000007110"/>
    </source>
</evidence>
<dbReference type="AlphaFoldDB" id="A0A7M7NYG6"/>
<dbReference type="Gene3D" id="3.80.10.10">
    <property type="entry name" value="Ribonuclease Inhibitor"/>
    <property type="match status" value="1"/>
</dbReference>
<name>A0A7M7NYG6_STRPU</name>
<sequence length="264" mass="29194">MFCSVTSPDRGAKPLARGSRFCCILSLRERSLLHAKSSITIEKLSHWHADLGSAASSHYARGLCFMPKLRSLTLGSLKLSDEFYSTMVTEASNSKIEELNHWSATLGSAASSHYVRGLCSMPNLRSLGLYIMELSDNFYSTMATEASKSNIEKVNHWHADLGSHASFHYARGLFSMPNLRSLDLSTVKLKDEFYSTMATEASKLKIEELEHSNADLGPAASSHYARGLCFMPNLRSLKLFDVKLSDKFYSTIASEASISQTSVI</sequence>
<reference evidence="1" key="2">
    <citation type="submission" date="2021-01" db="UniProtKB">
        <authorList>
            <consortium name="EnsemblMetazoa"/>
        </authorList>
    </citation>
    <scope>IDENTIFICATION</scope>
</reference>
<proteinExistence type="predicted"/>
<dbReference type="RefSeq" id="XP_030843553.1">
    <property type="nucleotide sequence ID" value="XM_030987693.1"/>
</dbReference>